<feature type="transmembrane region" description="Helical" evidence="1">
    <location>
        <begin position="51"/>
        <end position="71"/>
    </location>
</feature>
<evidence type="ECO:0000256" key="1">
    <source>
        <dbReference type="SAM" id="Phobius"/>
    </source>
</evidence>
<keyword evidence="3" id="KW-1185">Reference proteome</keyword>
<name>A0A6I6MPU6_9CAUL</name>
<feature type="transmembrane region" description="Helical" evidence="1">
    <location>
        <begin position="20"/>
        <end position="44"/>
    </location>
</feature>
<reference evidence="3" key="1">
    <citation type="submission" date="2019-12" db="EMBL/GenBank/DDBJ databases">
        <title>Complete genome of Terracaulis silvestris 0127_4.</title>
        <authorList>
            <person name="Vieira S."/>
            <person name="Riedel T."/>
            <person name="Sproer C."/>
            <person name="Pascual J."/>
            <person name="Boedeker C."/>
            <person name="Overmann J."/>
        </authorList>
    </citation>
    <scope>NUCLEOTIDE SEQUENCE [LARGE SCALE GENOMIC DNA]</scope>
    <source>
        <strain evidence="3">0127_4</strain>
    </source>
</reference>
<gene>
    <name evidence="2" type="ORF">DSM104635_02245</name>
</gene>
<keyword evidence="1" id="KW-0472">Membrane</keyword>
<dbReference type="KEGG" id="tsv:DSM104635_02245"/>
<protein>
    <submittedName>
        <fullName evidence="2">Uncharacterized protein</fullName>
    </submittedName>
</protein>
<keyword evidence="1" id="KW-0812">Transmembrane</keyword>
<keyword evidence="1" id="KW-1133">Transmembrane helix</keyword>
<dbReference type="EMBL" id="CP047045">
    <property type="protein sequence ID" value="QGZ95396.1"/>
    <property type="molecule type" value="Genomic_DNA"/>
</dbReference>
<accession>A0A6I6MPU6</accession>
<evidence type="ECO:0000313" key="3">
    <source>
        <dbReference type="Proteomes" id="UP000431269"/>
    </source>
</evidence>
<evidence type="ECO:0000313" key="2">
    <source>
        <dbReference type="EMBL" id="QGZ95396.1"/>
    </source>
</evidence>
<dbReference type="AlphaFoldDB" id="A0A6I6MPU6"/>
<sequence length="82" mass="9236">MFLPLGVLFPARMKLHVLDFFGDSFMPIAFALLIAWAGLTLWVVRRSPDKPIWLFLFGAPGVLFAVTWAWFAASCVYLNACI</sequence>
<proteinExistence type="predicted"/>
<dbReference type="Proteomes" id="UP000431269">
    <property type="component" value="Chromosome"/>
</dbReference>
<organism evidence="2 3">
    <name type="scientific">Terricaulis silvestris</name>
    <dbReference type="NCBI Taxonomy" id="2686094"/>
    <lineage>
        <taxon>Bacteria</taxon>
        <taxon>Pseudomonadati</taxon>
        <taxon>Pseudomonadota</taxon>
        <taxon>Alphaproteobacteria</taxon>
        <taxon>Caulobacterales</taxon>
        <taxon>Caulobacteraceae</taxon>
        <taxon>Terricaulis</taxon>
    </lineage>
</organism>